<proteinExistence type="predicted"/>
<feature type="region of interest" description="Disordered" evidence="1">
    <location>
        <begin position="525"/>
        <end position="549"/>
    </location>
</feature>
<dbReference type="AlphaFoldDB" id="A0A1L7XFI8"/>
<keyword evidence="3" id="KW-1185">Reference proteome</keyword>
<evidence type="ECO:0000256" key="1">
    <source>
        <dbReference type="SAM" id="MobiDB-lite"/>
    </source>
</evidence>
<protein>
    <submittedName>
        <fullName evidence="2">Uncharacterized protein</fullName>
    </submittedName>
</protein>
<dbReference type="EMBL" id="FJOG01000024">
    <property type="protein sequence ID" value="CZR63736.1"/>
    <property type="molecule type" value="Genomic_DNA"/>
</dbReference>
<accession>A0A1L7XFI8</accession>
<dbReference type="OrthoDB" id="3061143at2759"/>
<feature type="compositionally biased region" description="Basic and acidic residues" evidence="1">
    <location>
        <begin position="470"/>
        <end position="480"/>
    </location>
</feature>
<reference evidence="2 3" key="1">
    <citation type="submission" date="2016-03" db="EMBL/GenBank/DDBJ databases">
        <authorList>
            <person name="Ploux O."/>
        </authorList>
    </citation>
    <scope>NUCLEOTIDE SEQUENCE [LARGE SCALE GENOMIC DNA]</scope>
    <source>
        <strain evidence="2 3">UAMH 11012</strain>
    </source>
</reference>
<organism evidence="2 3">
    <name type="scientific">Phialocephala subalpina</name>
    <dbReference type="NCBI Taxonomy" id="576137"/>
    <lineage>
        <taxon>Eukaryota</taxon>
        <taxon>Fungi</taxon>
        <taxon>Dikarya</taxon>
        <taxon>Ascomycota</taxon>
        <taxon>Pezizomycotina</taxon>
        <taxon>Leotiomycetes</taxon>
        <taxon>Helotiales</taxon>
        <taxon>Mollisiaceae</taxon>
        <taxon>Phialocephala</taxon>
        <taxon>Phialocephala fortinii species complex</taxon>
    </lineage>
</organism>
<dbReference type="Proteomes" id="UP000184330">
    <property type="component" value="Unassembled WGS sequence"/>
</dbReference>
<evidence type="ECO:0000313" key="3">
    <source>
        <dbReference type="Proteomes" id="UP000184330"/>
    </source>
</evidence>
<feature type="region of interest" description="Disordered" evidence="1">
    <location>
        <begin position="470"/>
        <end position="492"/>
    </location>
</feature>
<sequence length="549" mass="61121">MAQVEFNFKAPVARADGGINIEPNFSLETGLINKALATARNSECPTMIKEAGGLSLAEHTSIQYHRLRSKVGVWVEAPGDEDERPTAMSNAIKLREMLLERGTGKYSKHSAIEVILAGRDFTSDDHKARRSYPLGMGVNSQEDDCGMELTNAAMLRNREKIAEVARLCEAISREILEEIAPQDVLDRLKKRAAIDVPMVIGSEKNYLTTRTTSDDGLFFSLSNNLPGYWPGRAIISSLRIYAVIAPFTALIFKGVHPHKSFGSVKMTGSTRPPYVPSVPNVPSLDPEKYIHARLMVVNYPKESIVEKSPLMVRTRTSKLLQGPQNLPSDNPQALPSALMAFGTLRNRHEWLARKDAWSAAQVLDGNTLTLENAARDKADAEWHKKCRSHLSMHTFTKNGKGNLKVGDIIYVEVDQLGSSFTGMDPNIADTNSATKWKQLALREEYGPQQFACFHCDKRYTSIPSHKTHFDTKPPEFEYRKPSPSRNPNCGGRGREYCARDFGGWEGGDWSSTFVEVSMLAAKAATMRGRKKRKLDDDECVESPDAQMDN</sequence>
<name>A0A1L7XFI8_9HELO</name>
<gene>
    <name evidence="2" type="ORF">PAC_13633</name>
</gene>
<evidence type="ECO:0000313" key="2">
    <source>
        <dbReference type="EMBL" id="CZR63736.1"/>
    </source>
</evidence>